<feature type="compositionally biased region" description="Low complexity" evidence="1">
    <location>
        <begin position="126"/>
        <end position="144"/>
    </location>
</feature>
<evidence type="ECO:0000256" key="1">
    <source>
        <dbReference type="SAM" id="MobiDB-lite"/>
    </source>
</evidence>
<accession>A0A0K8U6M2</accession>
<feature type="compositionally biased region" description="Basic residues" evidence="1">
    <location>
        <begin position="80"/>
        <end position="96"/>
    </location>
</feature>
<proteinExistence type="predicted"/>
<name>A0A0K8U6M2_BACLA</name>
<gene>
    <name evidence="2" type="primary">wge_3</name>
    <name evidence="2" type="ORF">c1_g1_i5</name>
</gene>
<dbReference type="OrthoDB" id="6426227at2759"/>
<feature type="region of interest" description="Disordered" evidence="1">
    <location>
        <begin position="452"/>
        <end position="473"/>
    </location>
</feature>
<protein>
    <submittedName>
        <fullName evidence="2">Protein winged eye</fullName>
    </submittedName>
</protein>
<feature type="region of interest" description="Disordered" evidence="1">
    <location>
        <begin position="126"/>
        <end position="145"/>
    </location>
</feature>
<dbReference type="EMBL" id="GDHF01030012">
    <property type="protein sequence ID" value="JAI22302.1"/>
    <property type="molecule type" value="Transcribed_RNA"/>
</dbReference>
<feature type="compositionally biased region" description="Low complexity" evidence="1">
    <location>
        <begin position="462"/>
        <end position="473"/>
    </location>
</feature>
<reference evidence="2" key="1">
    <citation type="submission" date="2015-06" db="EMBL/GenBank/DDBJ databases">
        <authorList>
            <person name="Hoefler B.C."/>
            <person name="Straight P.D."/>
        </authorList>
    </citation>
    <scope>NUCLEOTIDE SEQUENCE</scope>
</reference>
<sequence length="578" mass="59643">MATFNGHSTSTATDLLGSSVAVAAATEHFERSTAAATTTFLLPSTATANGAPLHLEPFSLAGGPHFVTTTTSPLSGANAGHHHHPHQQQQQHHHHQQTNSTSTSYTFVQIKREPCQVSEVTSANCHQTQQQQHHQQHHVSTSSTGGSGIGIGVGLGVGVASSTSSCSASISAASKTMSSSSTLTTLVKIEASSPKVNEMDKTPTVNTLAAAPTMTNTNNTVPIGIAVARKRPQETAGTLSNAAPIPMQQTLNKDMNCFGIRVADLGGVSTGCSNIYFTGNGDLVTGSATAEELALSAAGVQSVNRAPSTFWQYQNALPIESVISMSPATVGLQYSRDASRSQVVLLPATPAALDPFQQAAAFVWPSYIPQGTTPASAAAAATLQPPPNFIFPSMSPHSTLQPQSYATSLQLFGSNYLTAAAAAAAAAAATSTLCQHNQQQTNTQQTTSSINLSLAAPGGMPPNGSGSSLIGSINSSNNTSSSSSRFLSLATTGASASNILEAPKPQKNTTVYIDATATRATTVHSCFAATAVVDPTARRIENRRMECDGFYGGCGGSSGKTPSCEFGHDDGFEFRWSG</sequence>
<evidence type="ECO:0000313" key="2">
    <source>
        <dbReference type="EMBL" id="JAI22302.1"/>
    </source>
</evidence>
<dbReference type="PANTHER" id="PTHR12505:SF24">
    <property type="entry name" value="PROTEIN WINGED EYE"/>
    <property type="match status" value="1"/>
</dbReference>
<organism evidence="2">
    <name type="scientific">Bactrocera latifrons</name>
    <name type="common">Malaysian fruit fly</name>
    <name type="synonym">Chaetodacus latifrons</name>
    <dbReference type="NCBI Taxonomy" id="174628"/>
    <lineage>
        <taxon>Eukaryota</taxon>
        <taxon>Metazoa</taxon>
        <taxon>Ecdysozoa</taxon>
        <taxon>Arthropoda</taxon>
        <taxon>Hexapoda</taxon>
        <taxon>Insecta</taxon>
        <taxon>Pterygota</taxon>
        <taxon>Neoptera</taxon>
        <taxon>Endopterygota</taxon>
        <taxon>Diptera</taxon>
        <taxon>Brachycera</taxon>
        <taxon>Muscomorpha</taxon>
        <taxon>Tephritoidea</taxon>
        <taxon>Tephritidae</taxon>
        <taxon>Bactrocera</taxon>
        <taxon>Bactrocera</taxon>
    </lineage>
</organism>
<dbReference type="PANTHER" id="PTHR12505">
    <property type="entry name" value="PHD FINGER TRANSCRIPTION FACTOR"/>
    <property type="match status" value="1"/>
</dbReference>
<dbReference type="InterPro" id="IPR052429">
    <property type="entry name" value="BAH_domain_protein"/>
</dbReference>
<feature type="region of interest" description="Disordered" evidence="1">
    <location>
        <begin position="64"/>
        <end position="105"/>
    </location>
</feature>
<dbReference type="AlphaFoldDB" id="A0A0K8U6M2"/>